<evidence type="ECO:0000256" key="4">
    <source>
        <dbReference type="ARBA" id="ARBA00022490"/>
    </source>
</evidence>
<name>A0A5C3M7L6_9AGAR</name>
<evidence type="ECO:0000259" key="10">
    <source>
        <dbReference type="Pfam" id="PF11919"/>
    </source>
</evidence>
<evidence type="ECO:0000256" key="8">
    <source>
        <dbReference type="ARBA" id="ARBA00023242"/>
    </source>
</evidence>
<dbReference type="GO" id="GO:0070628">
    <property type="term" value="F:proteasome binding"/>
    <property type="evidence" value="ECO:0007669"/>
    <property type="project" value="InterPro"/>
</dbReference>
<dbReference type="GO" id="GO:0016504">
    <property type="term" value="F:peptidase activator activity"/>
    <property type="evidence" value="ECO:0007669"/>
    <property type="project" value="InterPro"/>
</dbReference>
<dbReference type="SUPFAM" id="SSF48371">
    <property type="entry name" value="ARM repeat"/>
    <property type="match status" value="2"/>
</dbReference>
<comment type="subcellular location">
    <subcellularLocation>
        <location evidence="2">Cytoplasm</location>
    </subcellularLocation>
    <subcellularLocation>
        <location evidence="1">Nucleus speckle</location>
    </subcellularLocation>
</comment>
<keyword evidence="4" id="KW-0963">Cytoplasm</keyword>
<dbReference type="GO" id="GO:0010499">
    <property type="term" value="P:proteasomal ubiquitin-independent protein catabolic process"/>
    <property type="evidence" value="ECO:0007669"/>
    <property type="project" value="TreeGrafter"/>
</dbReference>
<feature type="compositionally biased region" description="Polar residues" evidence="9">
    <location>
        <begin position="7"/>
        <end position="18"/>
    </location>
</feature>
<dbReference type="STRING" id="68775.A0A5C3M7L6"/>
<keyword evidence="7" id="KW-0234">DNA repair</keyword>
<evidence type="ECO:0000256" key="3">
    <source>
        <dbReference type="ARBA" id="ARBA00005739"/>
    </source>
</evidence>
<evidence type="ECO:0008006" key="15">
    <source>
        <dbReference type="Google" id="ProtNLM"/>
    </source>
</evidence>
<evidence type="ECO:0000256" key="1">
    <source>
        <dbReference type="ARBA" id="ARBA00004324"/>
    </source>
</evidence>
<feature type="domain" description="Proteasome activator complex subunit 4 C-terminal" evidence="10">
    <location>
        <begin position="1843"/>
        <end position="1927"/>
    </location>
</feature>
<dbReference type="GO" id="GO:0006281">
    <property type="term" value="P:DNA repair"/>
    <property type="evidence" value="ECO:0007669"/>
    <property type="project" value="UniProtKB-KW"/>
</dbReference>
<evidence type="ECO:0000256" key="2">
    <source>
        <dbReference type="ARBA" id="ARBA00004496"/>
    </source>
</evidence>
<proteinExistence type="inferred from homology"/>
<feature type="region of interest" description="Disordered" evidence="9">
    <location>
        <begin position="1"/>
        <end position="20"/>
    </location>
</feature>
<organism evidence="13 14">
    <name type="scientific">Crucibulum laeve</name>
    <dbReference type="NCBI Taxonomy" id="68775"/>
    <lineage>
        <taxon>Eukaryota</taxon>
        <taxon>Fungi</taxon>
        <taxon>Dikarya</taxon>
        <taxon>Basidiomycota</taxon>
        <taxon>Agaricomycotina</taxon>
        <taxon>Agaricomycetes</taxon>
        <taxon>Agaricomycetidae</taxon>
        <taxon>Agaricales</taxon>
        <taxon>Agaricineae</taxon>
        <taxon>Nidulariaceae</taxon>
        <taxon>Crucibulum</taxon>
    </lineage>
</organism>
<dbReference type="PANTHER" id="PTHR32170:SF3">
    <property type="entry name" value="PROTEASOME ACTIVATOR COMPLEX SUBUNIT 4"/>
    <property type="match status" value="1"/>
</dbReference>
<dbReference type="Pfam" id="PF16507">
    <property type="entry name" value="HEAT_PSME4_mid"/>
    <property type="match status" value="1"/>
</dbReference>
<gene>
    <name evidence="13" type="ORF">BDQ12DRAFT_768249</name>
</gene>
<keyword evidence="5" id="KW-0677">Repeat</keyword>
<dbReference type="InterPro" id="IPR016024">
    <property type="entry name" value="ARM-type_fold"/>
</dbReference>
<evidence type="ECO:0000313" key="14">
    <source>
        <dbReference type="Proteomes" id="UP000308652"/>
    </source>
</evidence>
<dbReference type="Pfam" id="PF23096">
    <property type="entry name" value="HEAT_PSME4"/>
    <property type="match status" value="1"/>
</dbReference>
<keyword evidence="14" id="KW-1185">Reference proteome</keyword>
<dbReference type="InterPro" id="IPR021843">
    <property type="entry name" value="PSME4_C"/>
</dbReference>
<keyword evidence="6" id="KW-0227">DNA damage</keyword>
<dbReference type="InterPro" id="IPR032430">
    <property type="entry name" value="Blm10_mid"/>
</dbReference>
<evidence type="ECO:0000256" key="7">
    <source>
        <dbReference type="ARBA" id="ARBA00023204"/>
    </source>
</evidence>
<accession>A0A5C3M7L6</accession>
<evidence type="ECO:0000256" key="5">
    <source>
        <dbReference type="ARBA" id="ARBA00022737"/>
    </source>
</evidence>
<dbReference type="InterPro" id="IPR011989">
    <property type="entry name" value="ARM-like"/>
</dbReference>
<comment type="similarity">
    <text evidence="3">Belongs to the BLM10 family.</text>
</comment>
<protein>
    <recommendedName>
        <fullName evidence="15">ARM repeat-containing protein</fullName>
    </recommendedName>
</protein>
<evidence type="ECO:0000256" key="9">
    <source>
        <dbReference type="SAM" id="MobiDB-lite"/>
    </source>
</evidence>
<evidence type="ECO:0000259" key="11">
    <source>
        <dbReference type="Pfam" id="PF16507"/>
    </source>
</evidence>
<keyword evidence="8" id="KW-0539">Nucleus</keyword>
<dbReference type="GO" id="GO:0016607">
    <property type="term" value="C:nuclear speck"/>
    <property type="evidence" value="ECO:0007669"/>
    <property type="project" value="UniProtKB-SubCell"/>
</dbReference>
<evidence type="ECO:0000259" key="12">
    <source>
        <dbReference type="Pfam" id="PF23096"/>
    </source>
</evidence>
<dbReference type="EMBL" id="ML213595">
    <property type="protein sequence ID" value="TFK41322.1"/>
    <property type="molecule type" value="Genomic_DNA"/>
</dbReference>
<feature type="region of interest" description="Disordered" evidence="9">
    <location>
        <begin position="566"/>
        <end position="601"/>
    </location>
</feature>
<evidence type="ECO:0000313" key="13">
    <source>
        <dbReference type="EMBL" id="TFK41322.1"/>
    </source>
</evidence>
<feature type="domain" description="Proteasome activator complex subunit 4-like HEAT repeat-like" evidence="12">
    <location>
        <begin position="1357"/>
        <end position="1552"/>
    </location>
</feature>
<dbReference type="InterPro" id="IPR055455">
    <property type="entry name" value="HEAT_PSME4"/>
</dbReference>
<dbReference type="GO" id="GO:0005829">
    <property type="term" value="C:cytosol"/>
    <property type="evidence" value="ECO:0007669"/>
    <property type="project" value="TreeGrafter"/>
</dbReference>
<reference evidence="13 14" key="1">
    <citation type="journal article" date="2019" name="Nat. Ecol. Evol.">
        <title>Megaphylogeny resolves global patterns of mushroom evolution.</title>
        <authorList>
            <person name="Varga T."/>
            <person name="Krizsan K."/>
            <person name="Foldi C."/>
            <person name="Dima B."/>
            <person name="Sanchez-Garcia M."/>
            <person name="Sanchez-Ramirez S."/>
            <person name="Szollosi G.J."/>
            <person name="Szarkandi J.G."/>
            <person name="Papp V."/>
            <person name="Albert L."/>
            <person name="Andreopoulos W."/>
            <person name="Angelini C."/>
            <person name="Antonin V."/>
            <person name="Barry K.W."/>
            <person name="Bougher N.L."/>
            <person name="Buchanan P."/>
            <person name="Buyck B."/>
            <person name="Bense V."/>
            <person name="Catcheside P."/>
            <person name="Chovatia M."/>
            <person name="Cooper J."/>
            <person name="Damon W."/>
            <person name="Desjardin D."/>
            <person name="Finy P."/>
            <person name="Geml J."/>
            <person name="Haridas S."/>
            <person name="Hughes K."/>
            <person name="Justo A."/>
            <person name="Karasinski D."/>
            <person name="Kautmanova I."/>
            <person name="Kiss B."/>
            <person name="Kocsube S."/>
            <person name="Kotiranta H."/>
            <person name="LaButti K.M."/>
            <person name="Lechner B.E."/>
            <person name="Liimatainen K."/>
            <person name="Lipzen A."/>
            <person name="Lukacs Z."/>
            <person name="Mihaltcheva S."/>
            <person name="Morgado L.N."/>
            <person name="Niskanen T."/>
            <person name="Noordeloos M.E."/>
            <person name="Ohm R.A."/>
            <person name="Ortiz-Santana B."/>
            <person name="Ovrebo C."/>
            <person name="Racz N."/>
            <person name="Riley R."/>
            <person name="Savchenko A."/>
            <person name="Shiryaev A."/>
            <person name="Soop K."/>
            <person name="Spirin V."/>
            <person name="Szebenyi C."/>
            <person name="Tomsovsky M."/>
            <person name="Tulloss R.E."/>
            <person name="Uehling J."/>
            <person name="Grigoriev I.V."/>
            <person name="Vagvolgyi C."/>
            <person name="Papp T."/>
            <person name="Martin F.M."/>
            <person name="Miettinen O."/>
            <person name="Hibbett D.S."/>
            <person name="Nagy L.G."/>
        </authorList>
    </citation>
    <scope>NUCLEOTIDE SEQUENCE [LARGE SCALE GENOMIC DNA]</scope>
    <source>
        <strain evidence="13 14">CBS 166.37</strain>
    </source>
</reference>
<dbReference type="Pfam" id="PF11919">
    <property type="entry name" value="PSME4_C"/>
    <property type="match status" value="1"/>
</dbReference>
<dbReference type="OrthoDB" id="17907at2759"/>
<dbReference type="PANTHER" id="PTHR32170">
    <property type="entry name" value="PROTEASOME ACTIVATOR COMPLEX SUBUNIT 4"/>
    <property type="match status" value="1"/>
</dbReference>
<dbReference type="Proteomes" id="UP000308652">
    <property type="component" value="Unassembled WGS sequence"/>
</dbReference>
<sequence>MEDDEISFSSTGEVSEQSAYDKQRASLQTYLDALPYECESIDEMQQRLEEIVAKLYIAAKAKNWLVLSTWDGMLQCWLLMRYPMPKTTRAKLVRFYYELCLLPGIEARVMRSWADMLSRLIANKQGVKRKLEASDLQLPWQPLWRILQKELRPREYVYDSTRNVANILLYVAEQCRRYFPASEIPEMLDTFIPRLTKESLLTMVPVLTSFLPPTHTHLYLPALFKIWEAFNSSIIDDRLLEIMGDLSEEHVAGAAGDSEGEGGAQWHDVGIWTQAQWNFLVGKGLGSMSMSIHRLKMCRLQGASTTGAHADSMDKSGTKIKKTINRINAIAKVLVYAMCVDGEVRDNSAPATRVRSDQIPRQKGFVAGSKAVDSLDRLITSTESFFHPSNAGHWTPSLTQLLQRLSAEFAKRWNEEQIEACKTPINHRLTPGIKRAFVTILRTPALLAMFSKDPICMSFAQGALRSLSMLEPNLIMPELLERAYGGLEIVNETHRTTAVMSMLAGIARPLVCEKIWLGGQKHILPLLELCIPGIDLNDPVKTVCATMFIVATIQHLKIGDLSQSRMDLSGDPGEDMDVDEPYDHLPDGTDMGDTPRLSREDERALVRDSTASFADWVTSLFRRVLALYENLPEEGGRRNTTGGKQEESVLKSIKSMLDVVCLHLSDSLFDLVLNLVFDYATTNAKSNAVRAFGQLIACLARLNPEKTMARFLPFCISQIGEELKHGASSVRTTSTHAAVASDTTFHWNLSILRGCLGYGGPILLKYKQQILSLMVLLVERSKSERGYTGIARLITRILNTVGGVYPLNSRFVNTDEWEDPQFDQSHNLSWGKLYEPQDVVVEWHVPSQEEVAFILDILHQIERPCLDKVEGLLARTAKWNNVDRNDFCRYLHAARAVWLGLPGFLKEQSKEVVNQCINPEFEIPDMIMSHLDVNAGFTLTDPNDPRYQTVAALRQRYGQILHNAAVSLRGGTEGEDHIDAVLSVTRAIDTYMLAYGMNRSDFDAMQKNYAQARDLNRSWSKQKDNSRLVFVKRAHVYHSGRLYMHALYRRRSELDDTLLCDLVELSLSPYTRIRRQAQVVLHNVCGYYIRSTRYILPTLFDALAKGNDADRMKGALYVLWNKGIDHNHNNRYLVSLLECQHEEKPSIQKLVNSLAQDSLGHLNEEVVNTDAYALPTPGVEQALEDLAQEFSPSFIDSKLLQESVAKAEIRIARRAEIYNDTVHNICTSSYFKQVSSILEVASRPTTHWRYVQMASRFLSGLLRRDVPTSAPVARFLLEQSLSPQPTIRVHMQKAAVKMFEFIKMRTYSKSAEELWLEEWSNPLQKEISIADLAQFLSSLQQPVTARFVFCVKQCGYYIDKIETGFLSWTRSIKAYRPPVEGSPPIIWETQSHPCLQACYDVISKEDYIKNLAILWSQESNKGGSIDMRPENVVFIKRLAKIFETHSAEATLTVVDSLVFDSDKFKQRAGGEILVGLLRGSKHWAQSSSAKLWEWTGSRLNRILAQIKPETLSFWESVFQYQLYDRDPRRSKVLVDWILSLSLDFSGDSAFEMNKPLALFSVLVESIGIYFNPHSDQYVNLLLDNANTSYAEMRQHICQGLYSVTKTRWQPWYPSTEAFLTACGESQDPLHIRDAWFLDRVNKILERLPKWREERLPPPRSTHSEYDKVGLTLLQWIWVSAHGPHACLIFPYIVPMMPEILRMSELNDSPEMQAYSSGVLYILSAVVPPVEYIEAIVENFVTAIKSSTSWRIRLHALPALVVFFYRNLLSISQDGVAKVMDVLLDCLADENVEVRSMTSKVLSGVVRCSQRQSIVPLKNRFVALARKTNLPPRRDPAYADSLRSLHSAILGICALIESLPYSVEPWMPSLTEVLAPHATDPPPISTTIRDCASEFKKTHQDTWHKDQLLFDDDQLQSLSTMLVGTSYCKHFRLSNIGPG</sequence>
<dbReference type="Gene3D" id="1.25.10.10">
    <property type="entry name" value="Leucine-rich Repeat Variant"/>
    <property type="match status" value="1"/>
</dbReference>
<dbReference type="InterPro" id="IPR035309">
    <property type="entry name" value="PSME4"/>
</dbReference>
<evidence type="ECO:0000256" key="6">
    <source>
        <dbReference type="ARBA" id="ARBA00022763"/>
    </source>
</evidence>
<feature type="domain" description="Proteasome activator Blm10 middle HEAT repeats region" evidence="11">
    <location>
        <begin position="375"/>
        <end position="902"/>
    </location>
</feature>